<dbReference type="Proteomes" id="UP000078529">
    <property type="component" value="Unassembled WGS sequence"/>
</dbReference>
<dbReference type="EMBL" id="LDQA01000079">
    <property type="protein sequence ID" value="KTR02290.1"/>
    <property type="molecule type" value="Genomic_DNA"/>
</dbReference>
<keyword evidence="3" id="KW-1185">Reference proteome</keyword>
<dbReference type="Gene3D" id="3.40.50.170">
    <property type="entry name" value="Formyl transferase, N-terminal domain"/>
    <property type="match status" value="1"/>
</dbReference>
<evidence type="ECO:0000313" key="2">
    <source>
        <dbReference type="EMBL" id="KTR02290.1"/>
    </source>
</evidence>
<dbReference type="GO" id="GO:0005829">
    <property type="term" value="C:cytosol"/>
    <property type="evidence" value="ECO:0007669"/>
    <property type="project" value="TreeGrafter"/>
</dbReference>
<dbReference type="AlphaFoldDB" id="A0A175RER5"/>
<dbReference type="Pfam" id="PF00551">
    <property type="entry name" value="Formyl_trans_N"/>
    <property type="match status" value="1"/>
</dbReference>
<dbReference type="GO" id="GO:0004479">
    <property type="term" value="F:methionyl-tRNA formyltransferase activity"/>
    <property type="evidence" value="ECO:0007669"/>
    <property type="project" value="TreeGrafter"/>
</dbReference>
<proteinExistence type="predicted"/>
<dbReference type="InterPro" id="IPR036477">
    <property type="entry name" value="Formyl_transf_N_sf"/>
</dbReference>
<feature type="domain" description="Formyl transferase N-terminal" evidence="1">
    <location>
        <begin position="53"/>
        <end position="148"/>
    </location>
</feature>
<comment type="caution">
    <text evidence="2">The sequence shown here is derived from an EMBL/GenBank/DDBJ whole genome shotgun (WGS) entry which is preliminary data.</text>
</comment>
<dbReference type="PANTHER" id="PTHR11138:SF5">
    <property type="entry name" value="METHIONYL-TRNA FORMYLTRANSFERASE, MITOCHONDRIAL"/>
    <property type="match status" value="1"/>
</dbReference>
<gene>
    <name evidence="2" type="ORF">NS365_22025</name>
</gene>
<dbReference type="PROSITE" id="PS51257">
    <property type="entry name" value="PROKAR_LIPOPROTEIN"/>
    <property type="match status" value="1"/>
</dbReference>
<name>A0A175RER5_9HYPH</name>
<accession>A0A175RER5</accession>
<dbReference type="SUPFAM" id="SSF53328">
    <property type="entry name" value="Formyltransferase"/>
    <property type="match status" value="1"/>
</dbReference>
<dbReference type="InterPro" id="IPR002376">
    <property type="entry name" value="Formyl_transf_N"/>
</dbReference>
<evidence type="ECO:0000259" key="1">
    <source>
        <dbReference type="Pfam" id="PF00551"/>
    </source>
</evidence>
<dbReference type="PATRIC" id="fig|401562.4.peg.4543"/>
<protein>
    <recommendedName>
        <fullName evidence="1">Formyl transferase N-terminal domain-containing protein</fullName>
    </recommendedName>
</protein>
<dbReference type="RefSeq" id="WP_058602440.1">
    <property type="nucleotide sequence ID" value="NZ_LDQA01000079.1"/>
</dbReference>
<reference evidence="2 3" key="1">
    <citation type="journal article" date="2016" name="Front. Microbiol.">
        <title>Genomic Resource of Rice Seed Associated Bacteria.</title>
        <authorList>
            <person name="Midha S."/>
            <person name="Bansal K."/>
            <person name="Sharma S."/>
            <person name="Kumar N."/>
            <person name="Patil P.P."/>
            <person name="Chaudhry V."/>
            <person name="Patil P.B."/>
        </authorList>
    </citation>
    <scope>NUCLEOTIDE SEQUENCE [LARGE SCALE GENOMIC DNA]</scope>
    <source>
        <strain evidence="2 3">NS365</strain>
    </source>
</reference>
<organism evidence="2 3">
    <name type="scientific">Aureimonas ureilytica</name>
    <dbReference type="NCBI Taxonomy" id="401562"/>
    <lineage>
        <taxon>Bacteria</taxon>
        <taxon>Pseudomonadati</taxon>
        <taxon>Pseudomonadota</taxon>
        <taxon>Alphaproteobacteria</taxon>
        <taxon>Hyphomicrobiales</taxon>
        <taxon>Aurantimonadaceae</taxon>
        <taxon>Aureimonas</taxon>
    </lineage>
</organism>
<sequence length="187" mass="20336">MRFVIVGQKWFAGAVLDLAVSHGEVLAVLSTAGSCRFAEKAAERGIPVARDMSDLERMMRGRVVDLLITAHATKFVPASVRTLAAAAIGYHPSLLPRHRGARAVQATIAAGDAIAGGTVFHLTDGWDEGPVAFQDWCFVPPSATVADLWRDELAPLGLDLLANAIRFYQQRRVLPALRQDERFSTRC</sequence>
<evidence type="ECO:0000313" key="3">
    <source>
        <dbReference type="Proteomes" id="UP000078529"/>
    </source>
</evidence>
<dbReference type="PANTHER" id="PTHR11138">
    <property type="entry name" value="METHIONYL-TRNA FORMYLTRANSFERASE"/>
    <property type="match status" value="1"/>
</dbReference>